<evidence type="ECO:0000313" key="6">
    <source>
        <dbReference type="EMBL" id="MTS28018.1"/>
    </source>
</evidence>
<dbReference type="Proteomes" id="UP000431913">
    <property type="component" value="Unassembled WGS sequence"/>
</dbReference>
<reference evidence="5 9" key="4">
    <citation type="submission" date="2019-08" db="EMBL/GenBank/DDBJ databases">
        <title>In-depth cultivation of the pig gut microbiome towards novel bacterial diversity and tailored functional studies.</title>
        <authorList>
            <person name="Wylensek D."/>
            <person name="Hitch T.C.A."/>
            <person name="Clavel T."/>
        </authorList>
    </citation>
    <scope>NUCLEOTIDE SEQUENCE [LARGE SCALE GENOMIC DNA]</scope>
    <source>
        <strain evidence="5 9">WCA3-601-WT-6J</strain>
    </source>
</reference>
<evidence type="ECO:0000313" key="10">
    <source>
        <dbReference type="Proteomes" id="UP000472755"/>
    </source>
</evidence>
<dbReference type="Pfam" id="PF01381">
    <property type="entry name" value="HTH_3"/>
    <property type="match status" value="1"/>
</dbReference>
<dbReference type="GeneID" id="42855974"/>
<dbReference type="EMBL" id="VUNJ01000017">
    <property type="protein sequence ID" value="MST92945.1"/>
    <property type="molecule type" value="Genomic_DNA"/>
</dbReference>
<accession>A0A0D8J442</accession>
<evidence type="ECO:0000256" key="1">
    <source>
        <dbReference type="ARBA" id="ARBA00023125"/>
    </source>
</evidence>
<dbReference type="InterPro" id="IPR010982">
    <property type="entry name" value="Lambda_DNA-bd_dom_sf"/>
</dbReference>
<evidence type="ECO:0000259" key="2">
    <source>
        <dbReference type="PROSITE" id="PS50943"/>
    </source>
</evidence>
<sequence>MLESIRELRRRKNFTLRQLSEKTGYTVSFLSQLERGIKNPSLDALRAIAQALDVSLVSLMNNSDYTAGSRGETGDDAGESGFCVLPPDGRRTMPIDLPGVRYQLLNAQQLAPGHAGDVTMVLCTLQPGCSSSGKMVSHLYTEVCFVIAGRIRALRAGGEELLGPGDTIRVTPGVLHDFYNVGDAPAVVLAVTF</sequence>
<dbReference type="Proteomes" id="UP000053433">
    <property type="component" value="Unassembled WGS sequence"/>
</dbReference>
<gene>
    <name evidence="4" type="ORF">ASJ35_08685</name>
    <name evidence="5" type="ORF">FYJ76_13570</name>
    <name evidence="6" type="ORF">GMD59_12080</name>
    <name evidence="3" type="ORF">TQ39_04950</name>
</gene>
<dbReference type="GO" id="GO:0005829">
    <property type="term" value="C:cytosol"/>
    <property type="evidence" value="ECO:0007669"/>
    <property type="project" value="TreeGrafter"/>
</dbReference>
<dbReference type="InterPro" id="IPR001387">
    <property type="entry name" value="Cro/C1-type_HTH"/>
</dbReference>
<dbReference type="PROSITE" id="PS50943">
    <property type="entry name" value="HTH_CROC1"/>
    <property type="match status" value="1"/>
</dbReference>
<dbReference type="EMBL" id="LMUA01000010">
    <property type="protein sequence ID" value="KUE76288.1"/>
    <property type="molecule type" value="Genomic_DNA"/>
</dbReference>
<dbReference type="SMART" id="SM00530">
    <property type="entry name" value="HTH_XRE"/>
    <property type="match status" value="1"/>
</dbReference>
<accession>A0A0W7TR28</accession>
<dbReference type="InterPro" id="IPR013096">
    <property type="entry name" value="Cupin_2"/>
</dbReference>
<dbReference type="GO" id="GO:0003700">
    <property type="term" value="F:DNA-binding transcription factor activity"/>
    <property type="evidence" value="ECO:0007669"/>
    <property type="project" value="TreeGrafter"/>
</dbReference>
<evidence type="ECO:0000313" key="5">
    <source>
        <dbReference type="EMBL" id="MST92945.1"/>
    </source>
</evidence>
<dbReference type="PANTHER" id="PTHR46797:SF1">
    <property type="entry name" value="METHYLPHOSPHONATE SYNTHASE"/>
    <property type="match status" value="1"/>
</dbReference>
<dbReference type="InterPro" id="IPR011051">
    <property type="entry name" value="RmlC_Cupin_sf"/>
</dbReference>
<keyword evidence="1" id="KW-0238">DNA-binding</keyword>
<evidence type="ECO:0000313" key="8">
    <source>
        <dbReference type="Proteomes" id="UP000053433"/>
    </source>
</evidence>
<dbReference type="InterPro" id="IPR050807">
    <property type="entry name" value="TransReg_Diox_bact_type"/>
</dbReference>
<dbReference type="Proteomes" id="UP000032483">
    <property type="component" value="Unassembled WGS sequence"/>
</dbReference>
<evidence type="ECO:0000313" key="3">
    <source>
        <dbReference type="EMBL" id="KJF40578.1"/>
    </source>
</evidence>
<dbReference type="Gene3D" id="2.60.120.10">
    <property type="entry name" value="Jelly Rolls"/>
    <property type="match status" value="1"/>
</dbReference>
<reference evidence="6 10" key="3">
    <citation type="journal article" date="2019" name="Nat. Med.">
        <title>A library of human gut bacterial isolates paired with longitudinal multiomics data enables mechanistic microbiome research.</title>
        <authorList>
            <person name="Poyet M."/>
            <person name="Groussin M."/>
            <person name="Gibbons S.M."/>
            <person name="Avila-Pacheco J."/>
            <person name="Jiang X."/>
            <person name="Kearney S.M."/>
            <person name="Perrotta A.R."/>
            <person name="Berdy B."/>
            <person name="Zhao S."/>
            <person name="Lieberman T.D."/>
            <person name="Swanson P.K."/>
            <person name="Smith M."/>
            <person name="Roesemann S."/>
            <person name="Alexander J.E."/>
            <person name="Rich S.A."/>
            <person name="Livny J."/>
            <person name="Vlamakis H."/>
            <person name="Clish C."/>
            <person name="Bullock K."/>
            <person name="Deik A."/>
            <person name="Scott J."/>
            <person name="Pierce K.A."/>
            <person name="Xavier R.J."/>
            <person name="Alm E.J."/>
        </authorList>
    </citation>
    <scope>NUCLEOTIDE SEQUENCE [LARGE SCALE GENOMIC DNA]</scope>
    <source>
        <strain evidence="6 10">BIOML-A4</strain>
    </source>
</reference>
<dbReference type="SUPFAM" id="SSF51182">
    <property type="entry name" value="RmlC-like cupins"/>
    <property type="match status" value="1"/>
</dbReference>
<dbReference type="AlphaFoldDB" id="A0A0D8J442"/>
<organism evidence="3 7">
    <name type="scientific">Ruthenibacterium lactatiformans</name>
    <dbReference type="NCBI Taxonomy" id="1550024"/>
    <lineage>
        <taxon>Bacteria</taxon>
        <taxon>Bacillati</taxon>
        <taxon>Bacillota</taxon>
        <taxon>Clostridia</taxon>
        <taxon>Eubacteriales</taxon>
        <taxon>Oscillospiraceae</taxon>
        <taxon>Ruthenibacterium</taxon>
    </lineage>
</organism>
<reference evidence="3" key="1">
    <citation type="submission" date="2015-02" db="EMBL/GenBank/DDBJ databases">
        <title>A novel member of the family Ruminococcaceae isolated from human feces.</title>
        <authorList>
            <person name="Shkoporov A.N."/>
            <person name="Chaplin A.V."/>
            <person name="Motuzova O.V."/>
            <person name="Kafarskaia L.I."/>
            <person name="Khokhlova E.V."/>
            <person name="Efimov B.A."/>
        </authorList>
    </citation>
    <scope>NUCLEOTIDE SEQUENCE [LARGE SCALE GENOMIC DNA]</scope>
    <source>
        <strain evidence="3">585-1</strain>
    </source>
</reference>
<dbReference type="Pfam" id="PF07883">
    <property type="entry name" value="Cupin_2"/>
    <property type="match status" value="1"/>
</dbReference>
<dbReference type="InterPro" id="IPR014710">
    <property type="entry name" value="RmlC-like_jellyroll"/>
</dbReference>
<feature type="domain" description="HTH cro/C1-type" evidence="2">
    <location>
        <begin position="5"/>
        <end position="59"/>
    </location>
</feature>
<dbReference type="CDD" id="cd00093">
    <property type="entry name" value="HTH_XRE"/>
    <property type="match status" value="1"/>
</dbReference>
<proteinExistence type="predicted"/>
<dbReference type="CDD" id="cd02209">
    <property type="entry name" value="cupin_XRE_C"/>
    <property type="match status" value="1"/>
</dbReference>
<evidence type="ECO:0000313" key="4">
    <source>
        <dbReference type="EMBL" id="KUE76288.1"/>
    </source>
</evidence>
<name>A0A0D8J442_9FIRM</name>
<reference evidence="4 8" key="2">
    <citation type="submission" date="2015-10" db="EMBL/GenBank/DDBJ databases">
        <title>A novel member of the family Ruminococcaceae isolated from human faeces.</title>
        <authorList>
            <person name="Shkoporov A.N."/>
            <person name="Chaplin A.V."/>
            <person name="Motuzova O.V."/>
            <person name="Kafarskaia L.I."/>
            <person name="Efimov B.A."/>
        </authorList>
    </citation>
    <scope>NUCLEOTIDE SEQUENCE [LARGE SCALE GENOMIC DNA]</scope>
    <source>
        <strain evidence="4 8">668</strain>
    </source>
</reference>
<evidence type="ECO:0000313" key="7">
    <source>
        <dbReference type="Proteomes" id="UP000032483"/>
    </source>
</evidence>
<evidence type="ECO:0000313" key="9">
    <source>
        <dbReference type="Proteomes" id="UP000431913"/>
    </source>
</evidence>
<dbReference type="RefSeq" id="WP_050004770.1">
    <property type="nucleotide sequence ID" value="NZ_CATXDA010000090.1"/>
</dbReference>
<dbReference type="PANTHER" id="PTHR46797">
    <property type="entry name" value="HTH-TYPE TRANSCRIPTIONAL REGULATOR"/>
    <property type="match status" value="1"/>
</dbReference>
<dbReference type="GO" id="GO:0003677">
    <property type="term" value="F:DNA binding"/>
    <property type="evidence" value="ECO:0007669"/>
    <property type="project" value="UniProtKB-KW"/>
</dbReference>
<comment type="caution">
    <text evidence="3">The sequence shown here is derived from an EMBL/GenBank/DDBJ whole genome shotgun (WGS) entry which is preliminary data.</text>
</comment>
<dbReference type="Gene3D" id="1.10.260.40">
    <property type="entry name" value="lambda repressor-like DNA-binding domains"/>
    <property type="match status" value="1"/>
</dbReference>
<dbReference type="EMBL" id="WMZU01000019">
    <property type="protein sequence ID" value="MTS28018.1"/>
    <property type="molecule type" value="Genomic_DNA"/>
</dbReference>
<dbReference type="SUPFAM" id="SSF47413">
    <property type="entry name" value="lambda repressor-like DNA-binding domains"/>
    <property type="match status" value="1"/>
</dbReference>
<dbReference type="Proteomes" id="UP000472755">
    <property type="component" value="Unassembled WGS sequence"/>
</dbReference>
<dbReference type="EMBL" id="JXXK01000005">
    <property type="protein sequence ID" value="KJF40578.1"/>
    <property type="molecule type" value="Genomic_DNA"/>
</dbReference>
<protein>
    <submittedName>
        <fullName evidence="5">Helix-turn-helix domain-containing protein</fullName>
    </submittedName>
</protein>
<keyword evidence="7" id="KW-1185">Reference proteome</keyword>